<dbReference type="EMBL" id="JBGNUJ010000007">
    <property type="protein sequence ID" value="KAL3957019.1"/>
    <property type="molecule type" value="Genomic_DNA"/>
</dbReference>
<proteinExistence type="predicted"/>
<organism evidence="1 2">
    <name type="scientific">Purpureocillium lilacinum</name>
    <name type="common">Paecilomyces lilacinus</name>
    <dbReference type="NCBI Taxonomy" id="33203"/>
    <lineage>
        <taxon>Eukaryota</taxon>
        <taxon>Fungi</taxon>
        <taxon>Dikarya</taxon>
        <taxon>Ascomycota</taxon>
        <taxon>Pezizomycotina</taxon>
        <taxon>Sordariomycetes</taxon>
        <taxon>Hypocreomycetidae</taxon>
        <taxon>Hypocreales</taxon>
        <taxon>Ophiocordycipitaceae</taxon>
        <taxon>Purpureocillium</taxon>
    </lineage>
</organism>
<keyword evidence="2" id="KW-1185">Reference proteome</keyword>
<dbReference type="Proteomes" id="UP001638806">
    <property type="component" value="Unassembled WGS sequence"/>
</dbReference>
<comment type="caution">
    <text evidence="1">The sequence shown here is derived from an EMBL/GenBank/DDBJ whole genome shotgun (WGS) entry which is preliminary data.</text>
</comment>
<reference evidence="1" key="1">
    <citation type="submission" date="2024-12" db="EMBL/GenBank/DDBJ databases">
        <title>Comparative genomics and development of molecular markers within Purpureocillium lilacinum and among Purpureocillium species.</title>
        <authorList>
            <person name="Yeh Z.-Y."/>
            <person name="Ni N.-T."/>
            <person name="Lo P.-H."/>
            <person name="Mushyakhwo K."/>
            <person name="Lin C.-F."/>
            <person name="Nai Y.-S."/>
        </authorList>
    </citation>
    <scope>NUCLEOTIDE SEQUENCE</scope>
    <source>
        <strain evidence="1">NCHU-NPUST-175</strain>
    </source>
</reference>
<name>A0ACC4DL24_PURLI</name>
<accession>A0ACC4DL24</accession>
<sequence length="468" mass="50517">MSSIEDAVFFTEESLPINTSSFCRPGVSIPQTLRARSLRTPARVRVHGDDTIVLMPGRATMTMSHRECPTARASNNTTTIPPDACADDDHGSLSTPADKLTGVSGQSAPARQRRGSAAPALAAEEVNPIVGSVSEPEALAAKVLSHSRTWDIVVICTEPSKLSRDAEDTHWRDMLSFLKSIAAASSSAEPPVRPLVLWSSGCKDYGATKLHGDPELLPHTENSPLIPHPLVEARMKGATRSLEESQDGGGGAGFDMTILRATPLFGYTGSYYGALLDYMDAYVANSGRSGEVLKIPSSPRTIIHGIHVDDCADAYVALATTALFGRGPDHTPARSALAEYGFTDVAFVASIDELPPAIQRLSGVDFVFGHSQWVDSKKIRAATGWTDSRPLFHENVGVFRRAYDAAKAQGDEKVETTRRRIGGLWSDEKRPREILVWPWQIRIAALSIIVGARVFVYEPSLKAGTVSE</sequence>
<evidence type="ECO:0000313" key="2">
    <source>
        <dbReference type="Proteomes" id="UP001638806"/>
    </source>
</evidence>
<protein>
    <submittedName>
        <fullName evidence="1">Uncharacterized protein</fullName>
    </submittedName>
</protein>
<gene>
    <name evidence="1" type="ORF">ACCO45_007597</name>
</gene>
<evidence type="ECO:0000313" key="1">
    <source>
        <dbReference type="EMBL" id="KAL3957019.1"/>
    </source>
</evidence>